<sequence length="67" mass="8138">MAEVFCSTNFLYHKLSKKFWTVLKYTHQLPEYQLLQQINNRVERLNQHFIKSHRGVPITLYNLEVCQ</sequence>
<dbReference type="EMBL" id="VXIV02002069">
    <property type="protein sequence ID" value="KAF6027563.1"/>
    <property type="molecule type" value="Genomic_DNA"/>
</dbReference>
<comment type="caution">
    <text evidence="1">The sequence shown here is derived from an EMBL/GenBank/DDBJ whole genome shotgun (WGS) entry which is preliminary data.</text>
</comment>
<organism evidence="1 2">
    <name type="scientific">Bugula neritina</name>
    <name type="common">Brown bryozoan</name>
    <name type="synonym">Sertularia neritina</name>
    <dbReference type="NCBI Taxonomy" id="10212"/>
    <lineage>
        <taxon>Eukaryota</taxon>
        <taxon>Metazoa</taxon>
        <taxon>Spiralia</taxon>
        <taxon>Lophotrochozoa</taxon>
        <taxon>Bryozoa</taxon>
        <taxon>Gymnolaemata</taxon>
        <taxon>Cheilostomatida</taxon>
        <taxon>Flustrina</taxon>
        <taxon>Buguloidea</taxon>
        <taxon>Bugulidae</taxon>
        <taxon>Bugula</taxon>
    </lineage>
</organism>
<evidence type="ECO:0000313" key="2">
    <source>
        <dbReference type="Proteomes" id="UP000593567"/>
    </source>
</evidence>
<name>A0A7J7JNU6_BUGNE</name>
<accession>A0A7J7JNU6</accession>
<evidence type="ECO:0000313" key="1">
    <source>
        <dbReference type="EMBL" id="KAF6027563.1"/>
    </source>
</evidence>
<dbReference type="Proteomes" id="UP000593567">
    <property type="component" value="Unassembled WGS sequence"/>
</dbReference>
<keyword evidence="2" id="KW-1185">Reference proteome</keyword>
<proteinExistence type="predicted"/>
<reference evidence="1" key="1">
    <citation type="submission" date="2020-06" db="EMBL/GenBank/DDBJ databases">
        <title>Draft genome of Bugula neritina, a colonial animal packing powerful symbionts and potential medicines.</title>
        <authorList>
            <person name="Rayko M."/>
        </authorList>
    </citation>
    <scope>NUCLEOTIDE SEQUENCE [LARGE SCALE GENOMIC DNA]</scope>
    <source>
        <strain evidence="1">Kwan_BN1</strain>
    </source>
</reference>
<gene>
    <name evidence="1" type="ORF">EB796_014129</name>
</gene>
<dbReference type="AlphaFoldDB" id="A0A7J7JNU6"/>
<protein>
    <submittedName>
        <fullName evidence="1">Uncharacterized protein</fullName>
    </submittedName>
</protein>